<reference evidence="1" key="1">
    <citation type="journal article" date="2021" name="Proc. Natl. Acad. Sci. U.S.A.">
        <title>A Catalog of Tens of Thousands of Viruses from Human Metagenomes Reveals Hidden Associations with Chronic Diseases.</title>
        <authorList>
            <person name="Tisza M.J."/>
            <person name="Buck C.B."/>
        </authorList>
    </citation>
    <scope>NUCLEOTIDE SEQUENCE</scope>
    <source>
        <strain evidence="1">CtgmM3</strain>
    </source>
</reference>
<proteinExistence type="predicted"/>
<evidence type="ECO:0000313" key="1">
    <source>
        <dbReference type="EMBL" id="DAF63450.1"/>
    </source>
</evidence>
<organism evidence="1">
    <name type="scientific">Siphoviridae sp. ctgmM3</name>
    <dbReference type="NCBI Taxonomy" id="2827912"/>
    <lineage>
        <taxon>Viruses</taxon>
        <taxon>Duplodnaviria</taxon>
        <taxon>Heunggongvirae</taxon>
        <taxon>Uroviricota</taxon>
        <taxon>Caudoviricetes</taxon>
    </lineage>
</organism>
<sequence>MTIISKRVLILHKKRHSNRNDSIVFPLLN</sequence>
<dbReference type="EMBL" id="BK032840">
    <property type="protein sequence ID" value="DAF63450.1"/>
    <property type="molecule type" value="Genomic_DNA"/>
</dbReference>
<name>A0A8S5TKZ1_9CAUD</name>
<protein>
    <submittedName>
        <fullName evidence="1">Uncharacterized protein</fullName>
    </submittedName>
</protein>
<accession>A0A8S5TKZ1</accession>